<keyword evidence="2" id="KW-1185">Reference proteome</keyword>
<dbReference type="Proteomes" id="UP001419268">
    <property type="component" value="Unassembled WGS sequence"/>
</dbReference>
<evidence type="ECO:0000313" key="2">
    <source>
        <dbReference type="Proteomes" id="UP001419268"/>
    </source>
</evidence>
<dbReference type="AlphaFoldDB" id="A0AAP0L7H4"/>
<protein>
    <submittedName>
        <fullName evidence="1">Uncharacterized protein</fullName>
    </submittedName>
</protein>
<dbReference type="EMBL" id="JBBNAG010000001">
    <property type="protein sequence ID" value="KAK9166017.1"/>
    <property type="molecule type" value="Genomic_DNA"/>
</dbReference>
<name>A0AAP0L7H4_9MAGN</name>
<evidence type="ECO:0000313" key="1">
    <source>
        <dbReference type="EMBL" id="KAK9166017.1"/>
    </source>
</evidence>
<sequence>MATMSLWTSPMVEVPHFEAAEWRGTWVFQLVSGQGRGSRWGELGTREAVEGWACAMVC</sequence>
<reference evidence="1 2" key="1">
    <citation type="submission" date="2024-01" db="EMBL/GenBank/DDBJ databases">
        <title>Genome assemblies of Stephania.</title>
        <authorList>
            <person name="Yang L."/>
        </authorList>
    </citation>
    <scope>NUCLEOTIDE SEQUENCE [LARGE SCALE GENOMIC DNA]</scope>
    <source>
        <strain evidence="1">JXDWG</strain>
        <tissue evidence="1">Leaf</tissue>
    </source>
</reference>
<organism evidence="1 2">
    <name type="scientific">Stephania cephalantha</name>
    <dbReference type="NCBI Taxonomy" id="152367"/>
    <lineage>
        <taxon>Eukaryota</taxon>
        <taxon>Viridiplantae</taxon>
        <taxon>Streptophyta</taxon>
        <taxon>Embryophyta</taxon>
        <taxon>Tracheophyta</taxon>
        <taxon>Spermatophyta</taxon>
        <taxon>Magnoliopsida</taxon>
        <taxon>Ranunculales</taxon>
        <taxon>Menispermaceae</taxon>
        <taxon>Menispermoideae</taxon>
        <taxon>Cissampelideae</taxon>
        <taxon>Stephania</taxon>
    </lineage>
</organism>
<gene>
    <name evidence="1" type="ORF">Scep_001208</name>
</gene>
<proteinExistence type="predicted"/>
<comment type="caution">
    <text evidence="1">The sequence shown here is derived from an EMBL/GenBank/DDBJ whole genome shotgun (WGS) entry which is preliminary data.</text>
</comment>
<accession>A0AAP0L7H4</accession>